<dbReference type="SUPFAM" id="SSF81383">
    <property type="entry name" value="F-box domain"/>
    <property type="match status" value="1"/>
</dbReference>
<feature type="region of interest" description="Disordered" evidence="1">
    <location>
        <begin position="58"/>
        <end position="87"/>
    </location>
</feature>
<evidence type="ECO:0000313" key="4">
    <source>
        <dbReference type="Proteomes" id="UP000254866"/>
    </source>
</evidence>
<dbReference type="Proteomes" id="UP000254866">
    <property type="component" value="Unassembled WGS sequence"/>
</dbReference>
<dbReference type="InterPro" id="IPR036047">
    <property type="entry name" value="F-box-like_dom_sf"/>
</dbReference>
<evidence type="ECO:0000256" key="1">
    <source>
        <dbReference type="SAM" id="MobiDB-lite"/>
    </source>
</evidence>
<dbReference type="AlphaFoldDB" id="A0A370TQU6"/>
<dbReference type="GeneID" id="43598175"/>
<feature type="region of interest" description="Disordered" evidence="1">
    <location>
        <begin position="228"/>
        <end position="254"/>
    </location>
</feature>
<dbReference type="OrthoDB" id="3445164at2759"/>
<dbReference type="Pfam" id="PF00646">
    <property type="entry name" value="F-box"/>
    <property type="match status" value="1"/>
</dbReference>
<comment type="caution">
    <text evidence="3">The sequence shown here is derived from an EMBL/GenBank/DDBJ whole genome shotgun (WGS) entry which is preliminary data.</text>
</comment>
<dbReference type="CDD" id="cd09917">
    <property type="entry name" value="F-box_SF"/>
    <property type="match status" value="1"/>
</dbReference>
<dbReference type="EMBL" id="NPIC01000003">
    <property type="protein sequence ID" value="RDL37893.1"/>
    <property type="molecule type" value="Genomic_DNA"/>
</dbReference>
<feature type="domain" description="F-box" evidence="2">
    <location>
        <begin position="1"/>
        <end position="37"/>
    </location>
</feature>
<protein>
    <recommendedName>
        <fullName evidence="2">F-box domain-containing protein</fullName>
    </recommendedName>
</protein>
<feature type="compositionally biased region" description="Basic residues" evidence="1">
    <location>
        <begin position="228"/>
        <end position="240"/>
    </location>
</feature>
<reference evidence="3 4" key="1">
    <citation type="journal article" date="2018" name="IMA Fungus">
        <title>IMA Genome-F 9: Draft genome sequence of Annulohypoxylon stygium, Aspergillus mulundensis, Berkeleyomyces basicola (syn. Thielaviopsis basicola), Ceratocystis smalleyi, two Cercospora beticola strains, Coleophoma cylindrospora, Fusarium fracticaudum, Phialophora cf. hyalina, and Morchella septimelata.</title>
        <authorList>
            <person name="Wingfield B.D."/>
            <person name="Bills G.F."/>
            <person name="Dong Y."/>
            <person name="Huang W."/>
            <person name="Nel W.J."/>
            <person name="Swalarsk-Parry B.S."/>
            <person name="Vaghefi N."/>
            <person name="Wilken P.M."/>
            <person name="An Z."/>
            <person name="de Beer Z.W."/>
            <person name="De Vos L."/>
            <person name="Chen L."/>
            <person name="Duong T.A."/>
            <person name="Gao Y."/>
            <person name="Hammerbacher A."/>
            <person name="Kikkert J.R."/>
            <person name="Li Y."/>
            <person name="Li H."/>
            <person name="Li K."/>
            <person name="Li Q."/>
            <person name="Liu X."/>
            <person name="Ma X."/>
            <person name="Naidoo K."/>
            <person name="Pethybridge S.J."/>
            <person name="Sun J."/>
            <person name="Steenkamp E.T."/>
            <person name="van der Nest M.A."/>
            <person name="van Wyk S."/>
            <person name="Wingfield M.J."/>
            <person name="Xiong C."/>
            <person name="Yue Q."/>
            <person name="Zhang X."/>
        </authorList>
    </citation>
    <scope>NUCLEOTIDE SEQUENCE [LARGE SCALE GENOMIC DNA]</scope>
    <source>
        <strain evidence="3 4">BP 5553</strain>
    </source>
</reference>
<dbReference type="PROSITE" id="PS50181">
    <property type="entry name" value="FBOX"/>
    <property type="match status" value="1"/>
</dbReference>
<feature type="compositionally biased region" description="Low complexity" evidence="1">
    <location>
        <begin position="58"/>
        <end position="70"/>
    </location>
</feature>
<sequence>MVLLFLPQDIQLEVIEHLHPMDLQALAQTSTQCRALVGVSEFSALSLPFPAFGLPPFGGASPTSSQSSTSADNDTLMSTDTEMTTPDEEEWEFQITPDMINRLSKLPKSKTGATLTTLPTELQLLIFGYLDQIDSACLGLASPRTYGVFRAIHGTKMPLNTRRIGPNNLEAAWEVVGKQTCTHCGLFRCELHVHIKGWMPEGLEYCHLKRNFGLKAPAEANGTCFRGKPSKPKRCGRHPLRTSSTHQDDLGFKL</sequence>
<gene>
    <name evidence="3" type="ORF">BP5553_05326</name>
</gene>
<name>A0A370TQU6_9HELO</name>
<proteinExistence type="predicted"/>
<dbReference type="RefSeq" id="XP_031870549.1">
    <property type="nucleotide sequence ID" value="XM_032013949.1"/>
</dbReference>
<evidence type="ECO:0000313" key="3">
    <source>
        <dbReference type="EMBL" id="RDL37893.1"/>
    </source>
</evidence>
<accession>A0A370TQU6</accession>
<organism evidence="3 4">
    <name type="scientific">Venustampulla echinocandica</name>
    <dbReference type="NCBI Taxonomy" id="2656787"/>
    <lineage>
        <taxon>Eukaryota</taxon>
        <taxon>Fungi</taxon>
        <taxon>Dikarya</taxon>
        <taxon>Ascomycota</taxon>
        <taxon>Pezizomycotina</taxon>
        <taxon>Leotiomycetes</taxon>
        <taxon>Helotiales</taxon>
        <taxon>Pleuroascaceae</taxon>
        <taxon>Venustampulla</taxon>
    </lineage>
</organism>
<dbReference type="STRING" id="2656787.A0A370TQU6"/>
<keyword evidence="4" id="KW-1185">Reference proteome</keyword>
<dbReference type="InterPro" id="IPR001810">
    <property type="entry name" value="F-box_dom"/>
</dbReference>
<evidence type="ECO:0000259" key="2">
    <source>
        <dbReference type="PROSITE" id="PS50181"/>
    </source>
</evidence>